<dbReference type="Proteomes" id="UP000182882">
    <property type="component" value="Unassembled WGS sequence"/>
</dbReference>
<dbReference type="AlphaFoldDB" id="A0A1H2HIH9"/>
<reference evidence="3" key="1">
    <citation type="submission" date="2016-10" db="EMBL/GenBank/DDBJ databases">
        <authorList>
            <person name="de Groot N.N."/>
        </authorList>
    </citation>
    <scope>NUCLEOTIDE SEQUENCE [LARGE SCALE GENOMIC DNA]</scope>
    <source>
        <strain evidence="3">Nm10</strain>
    </source>
</reference>
<name>A0A1H2HIH9_9PROT</name>
<evidence type="ECO:0000313" key="3">
    <source>
        <dbReference type="EMBL" id="SDU31681.1"/>
    </source>
</evidence>
<organism evidence="3 4">
    <name type="scientific">Nitrosomonas ureae</name>
    <dbReference type="NCBI Taxonomy" id="44577"/>
    <lineage>
        <taxon>Bacteria</taxon>
        <taxon>Pseudomonadati</taxon>
        <taxon>Pseudomonadota</taxon>
        <taxon>Betaproteobacteria</taxon>
        <taxon>Nitrosomonadales</taxon>
        <taxon>Nitrosomonadaceae</taxon>
        <taxon>Nitrosomonas</taxon>
    </lineage>
</organism>
<keyword evidence="1" id="KW-0732">Signal</keyword>
<dbReference type="EMBL" id="FNLN01000051">
    <property type="protein sequence ID" value="SDU31681.1"/>
    <property type="molecule type" value="Genomic_DNA"/>
</dbReference>
<dbReference type="Gene3D" id="1.10.780.10">
    <property type="entry name" value="Hydroxylamine Oxidoreductase, Chain A, domain 1"/>
    <property type="match status" value="1"/>
</dbReference>
<accession>A0A1H2HIH9</accession>
<evidence type="ECO:0000313" key="2">
    <source>
        <dbReference type="EMBL" id="SDU00635.1"/>
    </source>
</evidence>
<feature type="non-terminal residue" evidence="3">
    <location>
        <position position="63"/>
    </location>
</feature>
<gene>
    <name evidence="2" type="ORF">SAMN05216406_11669</name>
    <name evidence="3" type="ORF">SAMN05216406_15111</name>
</gene>
<feature type="chain" id="PRO_5044558296" evidence="1">
    <location>
        <begin position="25"/>
        <end position="63"/>
    </location>
</feature>
<protein>
    <submittedName>
        <fullName evidence="3">Hydroxylamine dehydrogenase</fullName>
    </submittedName>
</protein>
<feature type="signal peptide" evidence="1">
    <location>
        <begin position="1"/>
        <end position="24"/>
    </location>
</feature>
<keyword evidence="4" id="KW-1185">Reference proteome</keyword>
<proteinExistence type="predicted"/>
<dbReference type="EMBL" id="FNLN01000016">
    <property type="protein sequence ID" value="SDU00635.1"/>
    <property type="molecule type" value="Genomic_DNA"/>
</dbReference>
<evidence type="ECO:0000313" key="4">
    <source>
        <dbReference type="Proteomes" id="UP000182882"/>
    </source>
</evidence>
<evidence type="ECO:0000256" key="1">
    <source>
        <dbReference type="SAM" id="SignalP"/>
    </source>
</evidence>
<sequence length="63" mass="6938">MKAKRWAGVIAGLLGAMLIGTAHANIPSVPDELYEALKLDREKATPKEVYEAVVKRYKDPEQG</sequence>
<reference evidence="4" key="2">
    <citation type="submission" date="2016-10" db="EMBL/GenBank/DDBJ databases">
        <authorList>
            <person name="Varghese N."/>
            <person name="Submissions S."/>
        </authorList>
    </citation>
    <scope>NUCLEOTIDE SEQUENCE [LARGE SCALE GENOMIC DNA]</scope>
    <source>
        <strain evidence="4">Nm10</strain>
    </source>
</reference>